<evidence type="ECO:0000313" key="3">
    <source>
        <dbReference type="Proteomes" id="UP000464577"/>
    </source>
</evidence>
<evidence type="ECO:0000313" key="2">
    <source>
        <dbReference type="EMBL" id="QHV96853.1"/>
    </source>
</evidence>
<accession>A0A6P1VUV0</accession>
<feature type="chain" id="PRO_5026852967" evidence="1">
    <location>
        <begin position="20"/>
        <end position="251"/>
    </location>
</feature>
<name>A0A6P1VUV0_9BACT</name>
<dbReference type="SUPFAM" id="SSF51182">
    <property type="entry name" value="RmlC-like cupins"/>
    <property type="match status" value="1"/>
</dbReference>
<evidence type="ECO:0000256" key="1">
    <source>
        <dbReference type="SAM" id="SignalP"/>
    </source>
</evidence>
<organism evidence="2 3">
    <name type="scientific">Spirosoma endbachense</name>
    <dbReference type="NCBI Taxonomy" id="2666025"/>
    <lineage>
        <taxon>Bacteria</taxon>
        <taxon>Pseudomonadati</taxon>
        <taxon>Bacteroidota</taxon>
        <taxon>Cytophagia</taxon>
        <taxon>Cytophagales</taxon>
        <taxon>Cytophagaceae</taxon>
        <taxon>Spirosoma</taxon>
    </lineage>
</organism>
<reference evidence="2 3" key="1">
    <citation type="submission" date="2019-11" db="EMBL/GenBank/DDBJ databases">
        <title>Spirosoma endbachense sp. nov., isolated from a natural salt meadow.</title>
        <authorList>
            <person name="Rojas J."/>
            <person name="Ambika Manirajan B."/>
            <person name="Ratering S."/>
            <person name="Suarez C."/>
            <person name="Geissler-Plaum R."/>
            <person name="Schnell S."/>
        </authorList>
    </citation>
    <scope>NUCLEOTIDE SEQUENCE [LARGE SCALE GENOMIC DNA]</scope>
    <source>
        <strain evidence="2 3">I-24</strain>
    </source>
</reference>
<dbReference type="KEGG" id="senf:GJR95_18375"/>
<keyword evidence="1" id="KW-0732">Signal</keyword>
<dbReference type="EMBL" id="CP045997">
    <property type="protein sequence ID" value="QHV96853.1"/>
    <property type="molecule type" value="Genomic_DNA"/>
</dbReference>
<dbReference type="InterPro" id="IPR014710">
    <property type="entry name" value="RmlC-like_jellyroll"/>
</dbReference>
<feature type="signal peptide" evidence="1">
    <location>
        <begin position="1"/>
        <end position="19"/>
    </location>
</feature>
<dbReference type="Proteomes" id="UP000464577">
    <property type="component" value="Chromosome"/>
</dbReference>
<gene>
    <name evidence="2" type="ORF">GJR95_18375</name>
</gene>
<dbReference type="RefSeq" id="WP_162387264.1">
    <property type="nucleotide sequence ID" value="NZ_CP045997.1"/>
</dbReference>
<dbReference type="AlphaFoldDB" id="A0A6P1VUV0"/>
<sequence length="251" mass="28029">MRSFLLFCIVILASFPAFSQAITSNVYAYSRLPVVKHTGYEERTLVEGTTRDFSHLIVQAITLGNNQPDQPTQQLDEEAVLIIKTGELTLTLGSRRKILGPGCVAVIMPGDDYRVENKAGQSLTYYQMRYTSNEMPDLDLYRLVGDSFWIDWREISSKTDGEKQRARAYSTIMSNRMVAQITKLSAGLGKQPAHSHRAAEILVIMDHPVQVQLDGALKGAQAGDFIFVESETAHSINTINSEDCTYLSLQF</sequence>
<proteinExistence type="predicted"/>
<protein>
    <submittedName>
        <fullName evidence="2">Cupin</fullName>
    </submittedName>
</protein>
<dbReference type="InterPro" id="IPR011051">
    <property type="entry name" value="RmlC_Cupin_sf"/>
</dbReference>
<dbReference type="Gene3D" id="2.60.120.10">
    <property type="entry name" value="Jelly Rolls"/>
    <property type="match status" value="1"/>
</dbReference>
<keyword evidence="3" id="KW-1185">Reference proteome</keyword>